<dbReference type="RefSeq" id="WP_339096117.1">
    <property type="nucleotide sequence ID" value="NZ_CP149782.1"/>
</dbReference>
<keyword evidence="1" id="KW-0732">Signal</keyword>
<dbReference type="AlphaFoldDB" id="A0AAU6Q3L5"/>
<protein>
    <submittedName>
        <fullName evidence="2">Uncharacterized protein</fullName>
    </submittedName>
</protein>
<accession>A0AAU6Q3L5</accession>
<proteinExistence type="predicted"/>
<feature type="chain" id="PRO_5043313326" evidence="1">
    <location>
        <begin position="18"/>
        <end position="249"/>
    </location>
</feature>
<gene>
    <name evidence="2" type="ORF">WDJ50_02185</name>
</gene>
<sequence length="249" mass="27506">MLRFISLLVFLSAVALAAPRAQTTSGSVTYIVRPGAVIAQKGGQEMWRKTDVFRHAETLQMLVSGKVLLVLSSEGRRAYLTAFSAGNGARLWQESLMDEDSTRLKLRGTSHGMALVTAVWGPPRVPRVIVTSLAGGEVTYKKPGELLGFQGRYAALLDYGLNLEVPSDAWLPLVRLDLERAKRTYMGLTIPERPGCGKVYSRNKGKPDLQYDHQYITALRRDKCGNFTVKVAWQGKPGQPPLIQPPARR</sequence>
<dbReference type="EMBL" id="CP149782">
    <property type="protein sequence ID" value="WYF44944.1"/>
    <property type="molecule type" value="Genomic_DNA"/>
</dbReference>
<organism evidence="2">
    <name type="scientific">Deinococcus sp. VB142</name>
    <dbReference type="NCBI Taxonomy" id="3112952"/>
    <lineage>
        <taxon>Bacteria</taxon>
        <taxon>Thermotogati</taxon>
        <taxon>Deinococcota</taxon>
        <taxon>Deinococci</taxon>
        <taxon>Deinococcales</taxon>
        <taxon>Deinococcaceae</taxon>
        <taxon>Deinococcus</taxon>
    </lineage>
</organism>
<evidence type="ECO:0000313" key="2">
    <source>
        <dbReference type="EMBL" id="WYF44944.1"/>
    </source>
</evidence>
<feature type="signal peptide" evidence="1">
    <location>
        <begin position="1"/>
        <end position="17"/>
    </location>
</feature>
<reference evidence="2" key="1">
    <citation type="submission" date="2024-03" db="EMBL/GenBank/DDBJ databases">
        <title>Deinococcus weizhi sp. nov., isolated from human skin.</title>
        <authorList>
            <person name="Wei Z."/>
            <person name="Tian F."/>
            <person name="Yang C."/>
            <person name="Xin L.T."/>
            <person name="Wen Z.J."/>
            <person name="Lan K.C."/>
            <person name="Yu L."/>
            <person name="Zhe W."/>
            <person name="Dan F.D."/>
            <person name="Jun W."/>
            <person name="Rui Z."/>
            <person name="Yong X.J."/>
            <person name="Ting Y."/>
            <person name="Wei X."/>
            <person name="Xu Z.G."/>
            <person name="Xin Z."/>
            <person name="Dong F.G."/>
            <person name="Ni X.M."/>
            <person name="Zheng M.G."/>
            <person name="Chun Y."/>
            <person name="Qian W.X."/>
        </authorList>
    </citation>
    <scope>NUCLEOTIDE SEQUENCE</scope>
    <source>
        <strain evidence="2">VB142</strain>
    </source>
</reference>
<evidence type="ECO:0000256" key="1">
    <source>
        <dbReference type="SAM" id="SignalP"/>
    </source>
</evidence>
<name>A0AAU6Q3L5_9DEIO</name>